<evidence type="ECO:0000313" key="1">
    <source>
        <dbReference type="EMBL" id="KAA3474440.1"/>
    </source>
</evidence>
<evidence type="ECO:0000313" key="2">
    <source>
        <dbReference type="Proteomes" id="UP000325315"/>
    </source>
</evidence>
<dbReference type="EMBL" id="SMMG02000005">
    <property type="protein sequence ID" value="KAA3474440.1"/>
    <property type="molecule type" value="Genomic_DNA"/>
</dbReference>
<dbReference type="PANTHER" id="PTHR11439:SF499">
    <property type="entry name" value="PPC DOMAIN-CONTAINING PROTEIN"/>
    <property type="match status" value="1"/>
</dbReference>
<dbReference type="AlphaFoldDB" id="A0A5B6VYR3"/>
<dbReference type="Proteomes" id="UP000325315">
    <property type="component" value="Unassembled WGS sequence"/>
</dbReference>
<dbReference type="InterPro" id="IPR043502">
    <property type="entry name" value="DNA/RNA_pol_sf"/>
</dbReference>
<organism evidence="1 2">
    <name type="scientific">Gossypium australe</name>
    <dbReference type="NCBI Taxonomy" id="47621"/>
    <lineage>
        <taxon>Eukaryota</taxon>
        <taxon>Viridiplantae</taxon>
        <taxon>Streptophyta</taxon>
        <taxon>Embryophyta</taxon>
        <taxon>Tracheophyta</taxon>
        <taxon>Spermatophyta</taxon>
        <taxon>Magnoliopsida</taxon>
        <taxon>eudicotyledons</taxon>
        <taxon>Gunneridae</taxon>
        <taxon>Pentapetalae</taxon>
        <taxon>rosids</taxon>
        <taxon>malvids</taxon>
        <taxon>Malvales</taxon>
        <taxon>Malvaceae</taxon>
        <taxon>Malvoideae</taxon>
        <taxon>Gossypium</taxon>
    </lineage>
</organism>
<proteinExistence type="predicted"/>
<dbReference type="OrthoDB" id="414945at2759"/>
<dbReference type="CDD" id="cd09272">
    <property type="entry name" value="RNase_HI_RT_Ty1"/>
    <property type="match status" value="1"/>
</dbReference>
<reference evidence="2" key="1">
    <citation type="journal article" date="2019" name="Plant Biotechnol. J.">
        <title>Genome sequencing of the Australian wild diploid species Gossypium australe highlights disease resistance and delayed gland morphogenesis.</title>
        <authorList>
            <person name="Cai Y."/>
            <person name="Cai X."/>
            <person name="Wang Q."/>
            <person name="Wang P."/>
            <person name="Zhang Y."/>
            <person name="Cai C."/>
            <person name="Xu Y."/>
            <person name="Wang K."/>
            <person name="Zhou Z."/>
            <person name="Wang C."/>
            <person name="Geng S."/>
            <person name="Li B."/>
            <person name="Dong Q."/>
            <person name="Hou Y."/>
            <person name="Wang H."/>
            <person name="Ai P."/>
            <person name="Liu Z."/>
            <person name="Yi F."/>
            <person name="Sun M."/>
            <person name="An G."/>
            <person name="Cheng J."/>
            <person name="Zhang Y."/>
            <person name="Shi Q."/>
            <person name="Xie Y."/>
            <person name="Shi X."/>
            <person name="Chang Y."/>
            <person name="Huang F."/>
            <person name="Chen Y."/>
            <person name="Hong S."/>
            <person name="Mi L."/>
            <person name="Sun Q."/>
            <person name="Zhang L."/>
            <person name="Zhou B."/>
            <person name="Peng R."/>
            <person name="Zhang X."/>
            <person name="Liu F."/>
        </authorList>
    </citation>
    <scope>NUCLEOTIDE SEQUENCE [LARGE SCALE GENOMIC DNA]</scope>
    <source>
        <strain evidence="2">cv. PA1801</strain>
    </source>
</reference>
<accession>A0A5B6VYR3</accession>
<dbReference type="SUPFAM" id="SSF56672">
    <property type="entry name" value="DNA/RNA polymerases"/>
    <property type="match status" value="1"/>
</dbReference>
<dbReference type="PANTHER" id="PTHR11439">
    <property type="entry name" value="GAG-POL-RELATED RETROTRANSPOSON"/>
    <property type="match status" value="1"/>
</dbReference>
<comment type="caution">
    <text evidence="1">The sequence shown here is derived from an EMBL/GenBank/DDBJ whole genome shotgun (WGS) entry which is preliminary data.</text>
</comment>
<protein>
    <submittedName>
        <fullName evidence="1">Uncharacterized protein</fullName>
    </submittedName>
</protein>
<sequence length="369" mass="42394">MVLLNGLRPKWWVKVLSSKKELISRDFFSHGGIKGLSFAQIIVWFETSLSTMKHKTHRSSGGWWLHLEQNVLHQNFKMKDWGDLKYFIGIEVARSNKGIKKYAWELIAKVRLGETKPASTPVEQNQKLTLVEYDECTRLNNGNDELILDVAVYQRLLRRLLYLTNTRLDISFAVQHLSQFMHKPKKSHLEAVLRVVRYIKKDPGQGILLSTFGKSQLVAYCDLDWATCPMSRRSITDSLISWKSKKQITISQSSAEAEYKSMAAAIVEIVWLDGLVKEICLEKMDTTLLFSNSQAALQIAANSIFHEHTKHREIDCHFVQDKIQDRLVRIQHVRTTEQLADLMTKALGVQQHEFLASKLGVNDLYLPST</sequence>
<gene>
    <name evidence="1" type="ORF">EPI10_024732</name>
</gene>
<keyword evidence="2" id="KW-1185">Reference proteome</keyword>
<name>A0A5B6VYR3_9ROSI</name>